<dbReference type="InterPro" id="IPR015500">
    <property type="entry name" value="Peptidase_S8_subtilisin-rel"/>
</dbReference>
<dbReference type="GO" id="GO:0004252">
    <property type="term" value="F:serine-type endopeptidase activity"/>
    <property type="evidence" value="ECO:0007669"/>
    <property type="project" value="UniProtKB-UniRule"/>
</dbReference>
<evidence type="ECO:0000259" key="13">
    <source>
        <dbReference type="Pfam" id="PF00082"/>
    </source>
</evidence>
<evidence type="ECO:0000256" key="3">
    <source>
        <dbReference type="ARBA" id="ARBA00022525"/>
    </source>
</evidence>
<dbReference type="GO" id="GO:0005576">
    <property type="term" value="C:extracellular region"/>
    <property type="evidence" value="ECO:0007669"/>
    <property type="project" value="UniProtKB-SubCell"/>
</dbReference>
<dbReference type="PROSITE" id="PS51892">
    <property type="entry name" value="SUBTILASE"/>
    <property type="match status" value="1"/>
</dbReference>
<gene>
    <name evidence="14" type="ORF">H0194_02510</name>
</gene>
<organism evidence="14 15">
    <name type="scientific">Corynebacterium incognita</name>
    <dbReference type="NCBI Taxonomy" id="2754725"/>
    <lineage>
        <taxon>Bacteria</taxon>
        <taxon>Bacillati</taxon>
        <taxon>Actinomycetota</taxon>
        <taxon>Actinomycetes</taxon>
        <taxon>Mycobacteriales</taxon>
        <taxon>Corynebacteriaceae</taxon>
        <taxon>Corynebacterium</taxon>
    </lineage>
</organism>
<feature type="compositionally biased region" description="Basic and acidic residues" evidence="11">
    <location>
        <begin position="210"/>
        <end position="222"/>
    </location>
</feature>
<evidence type="ECO:0000256" key="1">
    <source>
        <dbReference type="ARBA" id="ARBA00004613"/>
    </source>
</evidence>
<keyword evidence="8" id="KW-0865">Zymogen</keyword>
<feature type="active site" description="Charge relay system" evidence="9 10">
    <location>
        <position position="185"/>
    </location>
</feature>
<feature type="active site" description="Charge relay system" evidence="9 10">
    <location>
        <position position="427"/>
    </location>
</feature>
<dbReference type="PROSITE" id="PS00137">
    <property type="entry name" value="SUBTILASE_HIS"/>
    <property type="match status" value="1"/>
</dbReference>
<evidence type="ECO:0000256" key="2">
    <source>
        <dbReference type="ARBA" id="ARBA00011073"/>
    </source>
</evidence>
<feature type="domain" description="Peptidase S8/S53" evidence="13">
    <location>
        <begin position="178"/>
        <end position="463"/>
    </location>
</feature>
<dbReference type="Pfam" id="PF00082">
    <property type="entry name" value="Peptidase_S8"/>
    <property type="match status" value="1"/>
</dbReference>
<dbReference type="Proteomes" id="UP000515743">
    <property type="component" value="Chromosome"/>
</dbReference>
<evidence type="ECO:0000256" key="6">
    <source>
        <dbReference type="ARBA" id="ARBA00022801"/>
    </source>
</evidence>
<keyword evidence="3" id="KW-0964">Secreted</keyword>
<dbReference type="InterPro" id="IPR050131">
    <property type="entry name" value="Peptidase_S8_subtilisin-like"/>
</dbReference>
<dbReference type="SUPFAM" id="SSF52743">
    <property type="entry name" value="Subtilisin-like"/>
    <property type="match status" value="1"/>
</dbReference>
<feature type="compositionally biased region" description="Acidic residues" evidence="11">
    <location>
        <begin position="527"/>
        <end position="541"/>
    </location>
</feature>
<dbReference type="CDD" id="cd07496">
    <property type="entry name" value="Peptidases_S8_13"/>
    <property type="match status" value="1"/>
</dbReference>
<dbReference type="PROSITE" id="PS00138">
    <property type="entry name" value="SUBTILASE_SER"/>
    <property type="match status" value="1"/>
</dbReference>
<comment type="similarity">
    <text evidence="2 10">Belongs to the peptidase S8 family.</text>
</comment>
<evidence type="ECO:0000256" key="8">
    <source>
        <dbReference type="ARBA" id="ARBA00023145"/>
    </source>
</evidence>
<keyword evidence="5 12" id="KW-0732">Signal</keyword>
<evidence type="ECO:0000256" key="12">
    <source>
        <dbReference type="SAM" id="SignalP"/>
    </source>
</evidence>
<comment type="subcellular location">
    <subcellularLocation>
        <location evidence="1">Secreted</location>
    </subcellularLocation>
</comment>
<evidence type="ECO:0000256" key="7">
    <source>
        <dbReference type="ARBA" id="ARBA00022825"/>
    </source>
</evidence>
<keyword evidence="6 10" id="KW-0378">Hydrolase</keyword>
<feature type="active site" description="Charge relay system" evidence="9 10">
    <location>
        <position position="245"/>
    </location>
</feature>
<dbReference type="InterPro" id="IPR023828">
    <property type="entry name" value="Peptidase_S8_Ser-AS"/>
</dbReference>
<protein>
    <submittedName>
        <fullName evidence="14">S8 family peptidase</fullName>
    </submittedName>
</protein>
<dbReference type="InterPro" id="IPR034176">
    <property type="entry name" value="Peptidases_S8_13"/>
</dbReference>
<keyword evidence="7 10" id="KW-0720">Serine protease</keyword>
<feature type="chain" id="PRO_5028824078" evidence="12">
    <location>
        <begin position="34"/>
        <end position="566"/>
    </location>
</feature>
<dbReference type="InterPro" id="IPR000209">
    <property type="entry name" value="Peptidase_S8/S53_dom"/>
</dbReference>
<evidence type="ECO:0000256" key="9">
    <source>
        <dbReference type="PIRSR" id="PIRSR615500-1"/>
    </source>
</evidence>
<dbReference type="AlphaFoldDB" id="A0A7G7CQR1"/>
<dbReference type="InterPro" id="IPR036852">
    <property type="entry name" value="Peptidase_S8/S53_dom_sf"/>
</dbReference>
<feature type="region of interest" description="Disordered" evidence="11">
    <location>
        <begin position="493"/>
        <end position="566"/>
    </location>
</feature>
<dbReference type="EMBL" id="CP059404">
    <property type="protein sequence ID" value="QNE89927.1"/>
    <property type="molecule type" value="Genomic_DNA"/>
</dbReference>
<keyword evidence="15" id="KW-1185">Reference proteome</keyword>
<dbReference type="KEGG" id="cik:H0194_02510"/>
<dbReference type="FunFam" id="3.40.50.200:FF:000022">
    <property type="entry name" value="Extracellular protease"/>
    <property type="match status" value="1"/>
</dbReference>
<name>A0A7G7CQR1_9CORY</name>
<evidence type="ECO:0000256" key="4">
    <source>
        <dbReference type="ARBA" id="ARBA00022670"/>
    </source>
</evidence>
<keyword evidence="4 10" id="KW-0645">Protease</keyword>
<dbReference type="PANTHER" id="PTHR43806:SF11">
    <property type="entry name" value="CEREVISIN-RELATED"/>
    <property type="match status" value="1"/>
</dbReference>
<dbReference type="PRINTS" id="PR00723">
    <property type="entry name" value="SUBTILISIN"/>
</dbReference>
<dbReference type="GO" id="GO:0006508">
    <property type="term" value="P:proteolysis"/>
    <property type="evidence" value="ECO:0007669"/>
    <property type="project" value="UniProtKB-KW"/>
</dbReference>
<feature type="signal peptide" evidence="12">
    <location>
        <begin position="1"/>
        <end position="33"/>
    </location>
</feature>
<sequence length="566" mass="59580">MQKKFSIPAFRSVSAAVAATTVALGMAAAPAVAQDASKFESTTIEELQNGSLAAVPQDELPASRFIVTFNNMTGLDKDRKMGVLDEIVKEHSSDASFVREMFDGSYVVELDPPVPAEDVPSLRGHLESKAEIHTAQVDRIQYSAAAANDEHYQYQWHLFDDNGANVEEAWDTGADAADTVIAVVDSGSTRHPDLDAKVLPGVDMIQDTRMSQDGDGRDRDPQDAGDWNPAQECHPRSPGSDSSWHGTHVAGIAAAITNNNEGVAGVAPEAGILPVRALGRCGGYTSDIADGIAWAAGADIPGMPTNQNKADVINLSLGGEAPQCAPAYQSAIDYANQQGSTIAVAAGNENTWTDGVQPANCNDVIVVGATGPEGHRSAYSNFGEHVDLGAPGGNMNGMTAEAGILSTVNDGARTPGAPSYSFMEGTSMATPVVAGVIALMKGENPQLSNEEIESILKDTAKDYSPEPYSAWKTAEELGAGIVDAKAAVCEAMGGDCESADSEEPTTEETTEPTEEAQPSEPTKPAEDEPTEAPETTDEVEPTEPVKPEAPRPGSFWEELLPWLRDN</sequence>
<evidence type="ECO:0000313" key="14">
    <source>
        <dbReference type="EMBL" id="QNE89927.1"/>
    </source>
</evidence>
<reference evidence="14 15" key="1">
    <citation type="submission" date="2020-07" db="EMBL/GenBank/DDBJ databases">
        <title>Complete genome and description of Corynebacterium incognita strain Marseille-Q3630 sp. nov.</title>
        <authorList>
            <person name="Boxberger M."/>
        </authorList>
    </citation>
    <scope>NUCLEOTIDE SEQUENCE [LARGE SCALE GENOMIC DNA]</scope>
    <source>
        <strain evidence="14 15">Marseille-Q3630</strain>
    </source>
</reference>
<dbReference type="RefSeq" id="WP_185176301.1">
    <property type="nucleotide sequence ID" value="NZ_CP059404.1"/>
</dbReference>
<proteinExistence type="inferred from homology"/>
<evidence type="ECO:0000313" key="15">
    <source>
        <dbReference type="Proteomes" id="UP000515743"/>
    </source>
</evidence>
<dbReference type="InterPro" id="IPR022398">
    <property type="entry name" value="Peptidase_S8_His-AS"/>
</dbReference>
<feature type="compositionally biased region" description="Acidic residues" evidence="11">
    <location>
        <begin position="497"/>
        <end position="514"/>
    </location>
</feature>
<accession>A0A7G7CQR1</accession>
<dbReference type="Gene3D" id="3.40.50.200">
    <property type="entry name" value="Peptidase S8/S53 domain"/>
    <property type="match status" value="1"/>
</dbReference>
<evidence type="ECO:0000256" key="10">
    <source>
        <dbReference type="PROSITE-ProRule" id="PRU01240"/>
    </source>
</evidence>
<feature type="region of interest" description="Disordered" evidence="11">
    <location>
        <begin position="202"/>
        <end position="246"/>
    </location>
</feature>
<evidence type="ECO:0000256" key="11">
    <source>
        <dbReference type="SAM" id="MobiDB-lite"/>
    </source>
</evidence>
<evidence type="ECO:0000256" key="5">
    <source>
        <dbReference type="ARBA" id="ARBA00022729"/>
    </source>
</evidence>
<dbReference type="PANTHER" id="PTHR43806">
    <property type="entry name" value="PEPTIDASE S8"/>
    <property type="match status" value="1"/>
</dbReference>